<dbReference type="Proteomes" id="UP001207930">
    <property type="component" value="Unassembled WGS sequence"/>
</dbReference>
<name>A0ABT3FKA7_9BACT</name>
<reference evidence="2 3" key="1">
    <citation type="submission" date="2022-10" db="EMBL/GenBank/DDBJ databases">
        <title>Luteolibacter flavescens strain MCCC 1K03193, whole genome shotgun sequencing project.</title>
        <authorList>
            <person name="Zhao G."/>
            <person name="Shen L."/>
        </authorList>
    </citation>
    <scope>NUCLEOTIDE SEQUENCE [LARGE SCALE GENOMIC DNA]</scope>
    <source>
        <strain evidence="2 3">MCCC 1K03193</strain>
    </source>
</reference>
<evidence type="ECO:0000313" key="3">
    <source>
        <dbReference type="Proteomes" id="UP001207930"/>
    </source>
</evidence>
<feature type="compositionally biased region" description="Basic and acidic residues" evidence="1">
    <location>
        <begin position="131"/>
        <end position="156"/>
    </location>
</feature>
<proteinExistence type="predicted"/>
<keyword evidence="3" id="KW-1185">Reference proteome</keyword>
<dbReference type="Pfam" id="PF11985">
    <property type="entry name" value="Phage_Mu_Gp27"/>
    <property type="match status" value="1"/>
</dbReference>
<sequence length="182" mass="20388">MSSDKKPRSDSKLDAMPESRVLELRDMLMAGAKYQDALGWLAVECGVQVSSSALTSFYRRHCAPLVRDKRKLAVLKSEALGDAMSKDPAKWDGAIIEKVKQRVFEFLDADSAKPEELMLVVDAVTKANKDRRDDKKAALEREKFEEQKRKARKAEEAEGVVGNDALSADEKQKRLKQIFGMG</sequence>
<protein>
    <submittedName>
        <fullName evidence="2">DUF3486 family protein</fullName>
    </submittedName>
</protein>
<accession>A0ABT3FKA7</accession>
<evidence type="ECO:0000256" key="1">
    <source>
        <dbReference type="SAM" id="MobiDB-lite"/>
    </source>
</evidence>
<feature type="region of interest" description="Disordered" evidence="1">
    <location>
        <begin position="131"/>
        <end position="166"/>
    </location>
</feature>
<comment type="caution">
    <text evidence="2">The sequence shown here is derived from an EMBL/GenBank/DDBJ whole genome shotgun (WGS) entry which is preliminary data.</text>
</comment>
<dbReference type="EMBL" id="JAPDDS010000002">
    <property type="protein sequence ID" value="MCW1884006.1"/>
    <property type="molecule type" value="Genomic_DNA"/>
</dbReference>
<dbReference type="InterPro" id="IPR021874">
    <property type="entry name" value="Phage_Mu_Gp27"/>
</dbReference>
<gene>
    <name evidence="2" type="ORF">OKA04_04650</name>
</gene>
<organism evidence="2 3">
    <name type="scientific">Luteolibacter flavescens</name>
    <dbReference type="NCBI Taxonomy" id="1859460"/>
    <lineage>
        <taxon>Bacteria</taxon>
        <taxon>Pseudomonadati</taxon>
        <taxon>Verrucomicrobiota</taxon>
        <taxon>Verrucomicrobiia</taxon>
        <taxon>Verrucomicrobiales</taxon>
        <taxon>Verrucomicrobiaceae</taxon>
        <taxon>Luteolibacter</taxon>
    </lineage>
</organism>
<dbReference type="RefSeq" id="WP_264499965.1">
    <property type="nucleotide sequence ID" value="NZ_JAPDDS010000002.1"/>
</dbReference>
<evidence type="ECO:0000313" key="2">
    <source>
        <dbReference type="EMBL" id="MCW1884006.1"/>
    </source>
</evidence>